<gene>
    <name evidence="2" type="ORF">QGM71_09850</name>
</gene>
<dbReference type="Gene3D" id="3.10.180.10">
    <property type="entry name" value="2,3-Dihydroxybiphenyl 1,2-Dioxygenase, domain 1"/>
    <property type="match status" value="1"/>
</dbReference>
<protein>
    <submittedName>
        <fullName evidence="2">VOC family protein</fullName>
    </submittedName>
</protein>
<name>A0ABU6KER9_9BACI</name>
<dbReference type="Proteomes" id="UP001335737">
    <property type="component" value="Unassembled WGS sequence"/>
</dbReference>
<evidence type="ECO:0000313" key="2">
    <source>
        <dbReference type="EMBL" id="MEC5423794.1"/>
    </source>
</evidence>
<feature type="domain" description="VOC" evidence="1">
    <location>
        <begin position="7"/>
        <end position="121"/>
    </location>
</feature>
<dbReference type="EMBL" id="JARZFX010000003">
    <property type="protein sequence ID" value="MEC5423794.1"/>
    <property type="molecule type" value="Genomic_DNA"/>
</dbReference>
<evidence type="ECO:0000259" key="1">
    <source>
        <dbReference type="PROSITE" id="PS51819"/>
    </source>
</evidence>
<dbReference type="InterPro" id="IPR029068">
    <property type="entry name" value="Glyas_Bleomycin-R_OHBP_Dase"/>
</dbReference>
<sequence length="124" mass="14077">MTFTYEVIDHVQIAAPVGGEDKAREYYHEKLGFEEVEKPDLLKKNGGVWFQAGSVHIHIGLEDPFTPAEKAHPAIRVKDIGALKRHLDEVGVEYLADDRLPGADRFYAADPFGNRIEFLEWINE</sequence>
<organism evidence="2 3">
    <name type="scientific">Virgibacillus tibetensis</name>
    <dbReference type="NCBI Taxonomy" id="3042313"/>
    <lineage>
        <taxon>Bacteria</taxon>
        <taxon>Bacillati</taxon>
        <taxon>Bacillota</taxon>
        <taxon>Bacilli</taxon>
        <taxon>Bacillales</taxon>
        <taxon>Bacillaceae</taxon>
        <taxon>Virgibacillus</taxon>
    </lineage>
</organism>
<dbReference type="InterPro" id="IPR004360">
    <property type="entry name" value="Glyas_Fos-R_dOase_dom"/>
</dbReference>
<dbReference type="SUPFAM" id="SSF54593">
    <property type="entry name" value="Glyoxalase/Bleomycin resistance protein/Dihydroxybiphenyl dioxygenase"/>
    <property type="match status" value="1"/>
</dbReference>
<proteinExistence type="predicted"/>
<evidence type="ECO:0000313" key="3">
    <source>
        <dbReference type="Proteomes" id="UP001335737"/>
    </source>
</evidence>
<keyword evidence="3" id="KW-1185">Reference proteome</keyword>
<dbReference type="PANTHER" id="PTHR39175:SF1">
    <property type="entry name" value="FAMILY PROTEIN, PUTATIVE (AFU_ORTHOLOGUE AFUA_3G15060)-RELATED"/>
    <property type="match status" value="1"/>
</dbReference>
<dbReference type="PANTHER" id="PTHR39175">
    <property type="entry name" value="FAMILY PROTEIN, PUTATIVE (AFU_ORTHOLOGUE AFUA_3G15060)-RELATED"/>
    <property type="match status" value="1"/>
</dbReference>
<dbReference type="InterPro" id="IPR037523">
    <property type="entry name" value="VOC_core"/>
</dbReference>
<reference evidence="2 3" key="1">
    <citation type="journal article" date="2024" name="Int. J. Syst. Evol. Microbiol.">
        <title>Virgibacillus tibetensis sp. nov., isolated from salt lake on the Tibetan Plateau of China.</title>
        <authorList>
            <person name="Phurbu D."/>
            <person name="Liu Z.-X."/>
            <person name="Wang R."/>
            <person name="Zheng Y.-Y."/>
            <person name="Liu H.-C."/>
            <person name="Zhou Y.-G."/>
            <person name="Yu Y.-J."/>
            <person name="Li A.-H."/>
        </authorList>
    </citation>
    <scope>NUCLEOTIDE SEQUENCE [LARGE SCALE GENOMIC DNA]</scope>
    <source>
        <strain evidence="2 3">C22-A2</strain>
    </source>
</reference>
<dbReference type="Pfam" id="PF00903">
    <property type="entry name" value="Glyoxalase"/>
    <property type="match status" value="1"/>
</dbReference>
<dbReference type="PROSITE" id="PS51819">
    <property type="entry name" value="VOC"/>
    <property type="match status" value="1"/>
</dbReference>
<comment type="caution">
    <text evidence="2">The sequence shown here is derived from an EMBL/GenBank/DDBJ whole genome shotgun (WGS) entry which is preliminary data.</text>
</comment>
<accession>A0ABU6KER9</accession>
<dbReference type="RefSeq" id="WP_327607361.1">
    <property type="nucleotide sequence ID" value="NZ_JARZFX010000003.1"/>
</dbReference>